<feature type="coiled-coil region" evidence="13">
    <location>
        <begin position="175"/>
        <end position="202"/>
    </location>
</feature>
<dbReference type="PANTHER" id="PTHR33254:SF4">
    <property type="entry name" value="4-HYDROXY-4-METHYL-2-OXOGLUTARATE ALDOLASE 3-RELATED"/>
    <property type="match status" value="1"/>
</dbReference>
<comment type="function">
    <text evidence="8">Catalyzes the aldol cleavage of 4-hydroxy-4-methyl-2-oxoglutarate (HMG) into 2 molecules of pyruvate. Also contains a secondary oxaloacetate (OAA) decarboxylase activity due to the common pyruvate enolate transition state formed following C-C bond cleavage in the retro-aldol and decarboxylation reactions.</text>
</comment>
<proteinExistence type="inferred from homology"/>
<organism evidence="14 15">
    <name type="scientific">Alicyclobacillus fastidiosus</name>
    <dbReference type="NCBI Taxonomy" id="392011"/>
    <lineage>
        <taxon>Bacteria</taxon>
        <taxon>Bacillati</taxon>
        <taxon>Bacillota</taxon>
        <taxon>Bacilli</taxon>
        <taxon>Bacillales</taxon>
        <taxon>Alicyclobacillaceae</taxon>
        <taxon>Alicyclobacillus</taxon>
    </lineage>
</organism>
<dbReference type="InterPro" id="IPR036704">
    <property type="entry name" value="RraA/RraA-like_sf"/>
</dbReference>
<name>A0ABY6ZLU5_9BACL</name>
<evidence type="ECO:0000313" key="15">
    <source>
        <dbReference type="Proteomes" id="UP001164761"/>
    </source>
</evidence>
<evidence type="ECO:0000256" key="11">
    <source>
        <dbReference type="ARBA" id="ARBA00032305"/>
    </source>
</evidence>
<dbReference type="RefSeq" id="WP_268006958.1">
    <property type="nucleotide sequence ID" value="NZ_BSUT01000001.1"/>
</dbReference>
<dbReference type="CDD" id="cd16841">
    <property type="entry name" value="RraA_family"/>
    <property type="match status" value="1"/>
</dbReference>
<dbReference type="Proteomes" id="UP001164761">
    <property type="component" value="Chromosome"/>
</dbReference>
<dbReference type="Gene3D" id="3.50.30.40">
    <property type="entry name" value="Ribonuclease E inhibitor RraA/RraA-like"/>
    <property type="match status" value="1"/>
</dbReference>
<evidence type="ECO:0000256" key="8">
    <source>
        <dbReference type="ARBA" id="ARBA00025046"/>
    </source>
</evidence>
<comment type="cofactor">
    <cofactor evidence="2">
        <name>a divalent metal cation</name>
        <dbReference type="ChEBI" id="CHEBI:60240"/>
    </cofactor>
</comment>
<evidence type="ECO:0000256" key="3">
    <source>
        <dbReference type="ARBA" id="ARBA00008621"/>
    </source>
</evidence>
<evidence type="ECO:0000256" key="13">
    <source>
        <dbReference type="SAM" id="Coils"/>
    </source>
</evidence>
<evidence type="ECO:0000256" key="5">
    <source>
        <dbReference type="ARBA" id="ARBA00012213"/>
    </source>
</evidence>
<dbReference type="SUPFAM" id="SSF89562">
    <property type="entry name" value="RraA-like"/>
    <property type="match status" value="1"/>
</dbReference>
<evidence type="ECO:0000256" key="4">
    <source>
        <dbReference type="ARBA" id="ARBA00011233"/>
    </source>
</evidence>
<dbReference type="EC" id="4.1.3.17" evidence="5"/>
<dbReference type="InterPro" id="IPR005493">
    <property type="entry name" value="RraA/RraA-like"/>
</dbReference>
<comment type="catalytic activity">
    <reaction evidence="12">
        <text>oxaloacetate + H(+) = pyruvate + CO2</text>
        <dbReference type="Rhea" id="RHEA:15641"/>
        <dbReference type="ChEBI" id="CHEBI:15361"/>
        <dbReference type="ChEBI" id="CHEBI:15378"/>
        <dbReference type="ChEBI" id="CHEBI:16452"/>
        <dbReference type="ChEBI" id="CHEBI:16526"/>
        <dbReference type="EC" id="4.1.1.112"/>
    </reaction>
</comment>
<gene>
    <name evidence="14" type="ORF">NZD89_06625</name>
</gene>
<keyword evidence="15" id="KW-1185">Reference proteome</keyword>
<protein>
    <recommendedName>
        <fullName evidence="7">Putative 4-hydroxy-4-methyl-2-oxoglutarate aldolase</fullName>
        <ecNumber evidence="6">4.1.1.112</ecNumber>
        <ecNumber evidence="5">4.1.3.17</ecNumber>
    </recommendedName>
    <alternativeName>
        <fullName evidence="11">Oxaloacetate decarboxylase</fullName>
    </alternativeName>
    <alternativeName>
        <fullName evidence="9">Regulator of ribonuclease activity homolog</fullName>
    </alternativeName>
    <alternativeName>
        <fullName evidence="10">RraA-like protein</fullName>
    </alternativeName>
</protein>
<reference evidence="14" key="1">
    <citation type="submission" date="2022-08" db="EMBL/GenBank/DDBJ databases">
        <title>Alicyclobacillus fastidiosus DSM 17978, complete genome.</title>
        <authorList>
            <person name="Wang Q."/>
            <person name="Cai R."/>
            <person name="Wang Z."/>
        </authorList>
    </citation>
    <scope>NUCLEOTIDE SEQUENCE</scope>
    <source>
        <strain evidence="14">DSM 17978</strain>
    </source>
</reference>
<comment type="similarity">
    <text evidence="3">Belongs to the class II aldolase/RraA-like family.</text>
</comment>
<evidence type="ECO:0000256" key="9">
    <source>
        <dbReference type="ARBA" id="ARBA00029596"/>
    </source>
</evidence>
<evidence type="ECO:0000256" key="1">
    <source>
        <dbReference type="ARBA" id="ARBA00001342"/>
    </source>
</evidence>
<comment type="catalytic activity">
    <reaction evidence="1">
        <text>4-hydroxy-4-methyl-2-oxoglutarate = 2 pyruvate</text>
        <dbReference type="Rhea" id="RHEA:22748"/>
        <dbReference type="ChEBI" id="CHEBI:15361"/>
        <dbReference type="ChEBI" id="CHEBI:58276"/>
        <dbReference type="EC" id="4.1.3.17"/>
    </reaction>
</comment>
<evidence type="ECO:0000256" key="2">
    <source>
        <dbReference type="ARBA" id="ARBA00001968"/>
    </source>
</evidence>
<keyword evidence="13" id="KW-0175">Coiled coil</keyword>
<evidence type="ECO:0000256" key="6">
    <source>
        <dbReference type="ARBA" id="ARBA00012947"/>
    </source>
</evidence>
<dbReference type="EMBL" id="CP104067">
    <property type="protein sequence ID" value="WAH43079.1"/>
    <property type="molecule type" value="Genomic_DNA"/>
</dbReference>
<sequence length="217" mass="23927">MTDILQQFSKLSTPTVSDALDRIGMEGACLGITPIDHQFRLIGRALTLKYEPVGVDKGNVGDFIDDITPGTIIVIDNSGRLNCTVWGDILTTMASMKGIGGTVIDGVCRDTSLYTELNYPVFSKGRYMRTGKDRVQLEAVNVPVSLSGIRVRPNDIIFGDADGVVVIPKEHEERVLEIALEIEEAENQIRSAIKNGMRLDEARKAFKYHSLQTKRGM</sequence>
<dbReference type="Pfam" id="PF03737">
    <property type="entry name" value="RraA-like"/>
    <property type="match status" value="1"/>
</dbReference>
<evidence type="ECO:0000256" key="10">
    <source>
        <dbReference type="ARBA" id="ARBA00030169"/>
    </source>
</evidence>
<evidence type="ECO:0000313" key="14">
    <source>
        <dbReference type="EMBL" id="WAH43079.1"/>
    </source>
</evidence>
<evidence type="ECO:0000256" key="12">
    <source>
        <dbReference type="ARBA" id="ARBA00047973"/>
    </source>
</evidence>
<evidence type="ECO:0000256" key="7">
    <source>
        <dbReference type="ARBA" id="ARBA00016549"/>
    </source>
</evidence>
<dbReference type="EC" id="4.1.1.112" evidence="6"/>
<comment type="subunit">
    <text evidence="4">Homotrimer.</text>
</comment>
<accession>A0ABY6ZLU5</accession>
<dbReference type="PANTHER" id="PTHR33254">
    <property type="entry name" value="4-HYDROXY-4-METHYL-2-OXOGLUTARATE ALDOLASE 3-RELATED"/>
    <property type="match status" value="1"/>
</dbReference>